<accession>A0A0K2UQ93</accession>
<organism evidence="1">
    <name type="scientific">Lepeophtheirus salmonis</name>
    <name type="common">Salmon louse</name>
    <name type="synonym">Caligus salmonis</name>
    <dbReference type="NCBI Taxonomy" id="72036"/>
    <lineage>
        <taxon>Eukaryota</taxon>
        <taxon>Metazoa</taxon>
        <taxon>Ecdysozoa</taxon>
        <taxon>Arthropoda</taxon>
        <taxon>Crustacea</taxon>
        <taxon>Multicrustacea</taxon>
        <taxon>Hexanauplia</taxon>
        <taxon>Copepoda</taxon>
        <taxon>Siphonostomatoida</taxon>
        <taxon>Caligidae</taxon>
        <taxon>Lepeophtheirus</taxon>
    </lineage>
</organism>
<name>A0A0K2UQ93_LEPSM</name>
<dbReference type="AlphaFoldDB" id="A0A0K2UQ93"/>
<proteinExistence type="predicted"/>
<protein>
    <submittedName>
        <fullName evidence="1">Uncharacterized protein</fullName>
    </submittedName>
</protein>
<reference evidence="1" key="1">
    <citation type="submission" date="2014-05" db="EMBL/GenBank/DDBJ databases">
        <authorList>
            <person name="Chronopoulou M."/>
        </authorList>
    </citation>
    <scope>NUCLEOTIDE SEQUENCE</scope>
    <source>
        <tissue evidence="1">Whole organism</tissue>
    </source>
</reference>
<dbReference type="EMBL" id="HACA01023042">
    <property type="protein sequence ID" value="CDW40403.1"/>
    <property type="molecule type" value="Transcribed_RNA"/>
</dbReference>
<sequence length="32" mass="3810">MEQVFNLQNDWILAKKVSWVTMESKECKSHSL</sequence>
<evidence type="ECO:0000313" key="1">
    <source>
        <dbReference type="EMBL" id="CDW40403.1"/>
    </source>
</evidence>